<dbReference type="Proteomes" id="UP000746535">
    <property type="component" value="Unassembled WGS sequence"/>
</dbReference>
<dbReference type="Pfam" id="PF00857">
    <property type="entry name" value="Isochorismatase"/>
    <property type="match status" value="1"/>
</dbReference>
<dbReference type="EMBL" id="JAAVJI010000001">
    <property type="protein sequence ID" value="NJO99868.1"/>
    <property type="molecule type" value="Genomic_DNA"/>
</dbReference>
<protein>
    <submittedName>
        <fullName evidence="3">Isochorismatase family protein</fullName>
    </submittedName>
</protein>
<evidence type="ECO:0000313" key="3">
    <source>
        <dbReference type="EMBL" id="NJO99868.1"/>
    </source>
</evidence>
<dbReference type="RefSeq" id="WP_168081379.1">
    <property type="nucleotide sequence ID" value="NZ_JAAVJI010000001.1"/>
</dbReference>
<comment type="caution">
    <text evidence="3">The sequence shown here is derived from an EMBL/GenBank/DDBJ whole genome shotgun (WGS) entry which is preliminary data.</text>
</comment>
<dbReference type="PANTHER" id="PTHR43540">
    <property type="entry name" value="PEROXYUREIDOACRYLATE/UREIDOACRYLATE AMIDOHYDROLASE-RELATED"/>
    <property type="match status" value="1"/>
</dbReference>
<keyword evidence="1" id="KW-0378">Hydrolase</keyword>
<dbReference type="PANTHER" id="PTHR43540:SF6">
    <property type="entry name" value="ISOCHORISMATASE-LIKE DOMAIN-CONTAINING PROTEIN"/>
    <property type="match status" value="1"/>
</dbReference>
<reference evidence="3 4" key="1">
    <citation type="submission" date="2020-03" db="EMBL/GenBank/DDBJ databases">
        <authorList>
            <person name="Wang L."/>
            <person name="He N."/>
            <person name="Li Y."/>
            <person name="Fang Y."/>
            <person name="Zhang F."/>
        </authorList>
    </citation>
    <scope>NUCLEOTIDE SEQUENCE [LARGE SCALE GENOMIC DNA]</scope>
    <source>
        <strain evidence="4">hsmgli-8</strain>
    </source>
</reference>
<organism evidence="3 4">
    <name type="scientific">Pseudomonas quercus</name>
    <dbReference type="NCBI Taxonomy" id="2722792"/>
    <lineage>
        <taxon>Bacteria</taxon>
        <taxon>Pseudomonadati</taxon>
        <taxon>Pseudomonadota</taxon>
        <taxon>Gammaproteobacteria</taxon>
        <taxon>Pseudomonadales</taxon>
        <taxon>Pseudomonadaceae</taxon>
        <taxon>Pseudomonas</taxon>
    </lineage>
</organism>
<dbReference type="InterPro" id="IPR000868">
    <property type="entry name" value="Isochorismatase-like_dom"/>
</dbReference>
<evidence type="ECO:0000313" key="4">
    <source>
        <dbReference type="Proteomes" id="UP000746535"/>
    </source>
</evidence>
<gene>
    <name evidence="3" type="ORF">HBH25_03185</name>
</gene>
<dbReference type="SUPFAM" id="SSF52499">
    <property type="entry name" value="Isochorismatase-like hydrolases"/>
    <property type="match status" value="1"/>
</dbReference>
<evidence type="ECO:0000259" key="2">
    <source>
        <dbReference type="Pfam" id="PF00857"/>
    </source>
</evidence>
<accession>A0ABX0YC77</accession>
<evidence type="ECO:0000256" key="1">
    <source>
        <dbReference type="ARBA" id="ARBA00022801"/>
    </source>
</evidence>
<name>A0ABX0YC77_9PSED</name>
<dbReference type="InterPro" id="IPR050272">
    <property type="entry name" value="Isochorismatase-like_hydrls"/>
</dbReference>
<feature type="domain" description="Isochorismatase-like" evidence="2">
    <location>
        <begin position="4"/>
        <end position="142"/>
    </location>
</feature>
<keyword evidence="4" id="KW-1185">Reference proteome</keyword>
<sequence length="180" mass="19714">MTRSALLVIDAQESFRYAPYWSETDLPHYLERQQALIDGAVAKGIPVIQIFHNAAQGPFSPESGHVRALEALNISPAVTFHKHYHSALAGTGLGAWLARHGVSRLLISGIRTEQCCETTARHGSDSGFEVDYVSEATLTFPMTHARSGRAYTPAQIKERTELVLEGRFARIVTVAQALEG</sequence>
<dbReference type="InterPro" id="IPR036380">
    <property type="entry name" value="Isochorismatase-like_sf"/>
</dbReference>
<dbReference type="Gene3D" id="3.40.50.850">
    <property type="entry name" value="Isochorismatase-like"/>
    <property type="match status" value="1"/>
</dbReference>
<proteinExistence type="predicted"/>